<dbReference type="InterPro" id="IPR052344">
    <property type="entry name" value="Transposase-related"/>
</dbReference>
<name>A0A2U8W5H4_9HYPH</name>
<proteinExistence type="predicted"/>
<reference evidence="4" key="1">
    <citation type="submission" date="2018-05" db="EMBL/GenBank/DDBJ databases">
        <title>Complete Genome Sequence of Methylobacterium sp. 17SD2-17.</title>
        <authorList>
            <person name="Srinivasan S."/>
        </authorList>
    </citation>
    <scope>NUCLEOTIDE SEQUENCE [LARGE SCALE GENOMIC DNA]</scope>
    <source>
        <strain evidence="4">17SD2-17</strain>
    </source>
</reference>
<dbReference type="PANTHER" id="PTHR33678:SF1">
    <property type="entry name" value="BLL1576 PROTEIN"/>
    <property type="match status" value="1"/>
</dbReference>
<sequence>MLAIRPFMRTETPIMLMNKAITGRKFAAFLECATKAYLLQQGAKGITSDTEALRRSLESEIRLCALERLRAGIPPHEVFVGTPTPEILRAGIYSLIIGPEIPFTWGAAHPDALERLPGAVARARIIYRPIRFTLNEKTTYTDKLALAFDTLATSEVVGQTPSTGKIIRGSNCVEQSVHIAKLLVRARSALKAAGAVLSAATPPALELNRYCPTCEFQTRCRELAIASDDLSLLPTIGGKTRKKMMQKGISSVAQLSYTFRPPRRRRSASNTNLKHDPALKALAVRTGRIHIVGTPTLSPAGIMVYMDVEGIPDRTFYYLVGLRYSSGKQEVQRSFWADNEVGEREMWNSCLSALKQIGNPCLIHYGSYETQFLRRMKVRYCSDLEDSDFVEGLLSRAVNLVTLIYAHVYFPTYSNGLKEIGKYLGCKWSDPEASGANSLVWRSGWERTRNPVLRERLLAYNAEDCQATQMLTERLYKLLLEKQSADSETDSVNVEGLERSYPLRFGPLTYALPEFQRINEAAYWDYQRDKVYLRSFRRKTARAGPGRRLPCNKADAHINKTVRAQEARPTACPKCGAGKFHKNGLRSRVTCDLRFSRFGVRLWTVQENFMRYQCWNCKHGVIELPREGKYGPNLQAYVVYQLIELRNSIRAVARNMDALFGLKMPINAVSNIKTSCAQRYLPVYESILRRICCGGLVNADETQVRISGKVHYVWVFTNHAEVAYVPAPSREAGVVRDFLRDFKGNRSAGTTPV</sequence>
<dbReference type="AlphaFoldDB" id="A0A2U8W5H4"/>
<dbReference type="OrthoDB" id="8241751at2"/>
<evidence type="ECO:0000259" key="2">
    <source>
        <dbReference type="Pfam" id="PF13482"/>
    </source>
</evidence>
<dbReference type="InterPro" id="IPR038720">
    <property type="entry name" value="YprB_RNase_H-like_dom"/>
</dbReference>
<protein>
    <submittedName>
        <fullName evidence="3">Uncharacterized protein</fullName>
    </submittedName>
</protein>
<evidence type="ECO:0000313" key="4">
    <source>
        <dbReference type="Proteomes" id="UP000245926"/>
    </source>
</evidence>
<dbReference type="PANTHER" id="PTHR33678">
    <property type="entry name" value="BLL1576 PROTEIN"/>
    <property type="match status" value="1"/>
</dbReference>
<evidence type="ECO:0000313" key="3">
    <source>
        <dbReference type="EMBL" id="AWN40602.1"/>
    </source>
</evidence>
<feature type="domain" description="YprB ribonuclease H-like" evidence="2">
    <location>
        <begin position="304"/>
        <end position="476"/>
    </location>
</feature>
<dbReference type="Pfam" id="PF03050">
    <property type="entry name" value="DDE_Tnp_IS66"/>
    <property type="match status" value="1"/>
</dbReference>
<feature type="domain" description="Transposase IS66 central" evidence="1">
    <location>
        <begin position="629"/>
        <end position="744"/>
    </location>
</feature>
<dbReference type="InterPro" id="IPR019993">
    <property type="entry name" value="RecB_nuclease_TM0106_put"/>
</dbReference>
<dbReference type="NCBIfam" id="TIGR03491">
    <property type="entry name" value="TM0106 family RecB-like putative nuclease"/>
    <property type="match status" value="1"/>
</dbReference>
<dbReference type="Pfam" id="PF13482">
    <property type="entry name" value="RNase_H_2"/>
    <property type="match status" value="1"/>
</dbReference>
<evidence type="ECO:0000259" key="1">
    <source>
        <dbReference type="Pfam" id="PF03050"/>
    </source>
</evidence>
<accession>A0A2U8W5H4</accession>
<gene>
    <name evidence="3" type="ORF">DK389_08740</name>
</gene>
<organism evidence="3 4">
    <name type="scientific">Methylobacterium durans</name>
    <dbReference type="NCBI Taxonomy" id="2202825"/>
    <lineage>
        <taxon>Bacteria</taxon>
        <taxon>Pseudomonadati</taxon>
        <taxon>Pseudomonadota</taxon>
        <taxon>Alphaproteobacteria</taxon>
        <taxon>Hyphomicrobiales</taxon>
        <taxon>Methylobacteriaceae</taxon>
        <taxon>Methylobacterium</taxon>
    </lineage>
</organism>
<keyword evidence="4" id="KW-1185">Reference proteome</keyword>
<dbReference type="KEGG" id="mets:DK389_08740"/>
<dbReference type="EMBL" id="CP029550">
    <property type="protein sequence ID" value="AWN40602.1"/>
    <property type="molecule type" value="Genomic_DNA"/>
</dbReference>
<dbReference type="Proteomes" id="UP000245926">
    <property type="component" value="Chromosome"/>
</dbReference>
<dbReference type="InterPro" id="IPR004291">
    <property type="entry name" value="Transposase_IS66_central"/>
</dbReference>